<feature type="domain" description="Amine oxidase" evidence="1">
    <location>
        <begin position="17"/>
        <end position="455"/>
    </location>
</feature>
<dbReference type="Gene3D" id="3.50.50.60">
    <property type="entry name" value="FAD/NAD(P)-binding domain"/>
    <property type="match status" value="1"/>
</dbReference>
<dbReference type="RefSeq" id="WP_388007949.1">
    <property type="nucleotide sequence ID" value="NZ_JBHUEE010000007.1"/>
</dbReference>
<dbReference type="EMBL" id="JBHUEE010000007">
    <property type="protein sequence ID" value="MFD1718845.1"/>
    <property type="molecule type" value="Genomic_DNA"/>
</dbReference>
<dbReference type="PANTHER" id="PTHR42923:SF3">
    <property type="entry name" value="PROTOPORPHYRINOGEN OXIDASE"/>
    <property type="match status" value="1"/>
</dbReference>
<evidence type="ECO:0000313" key="2">
    <source>
        <dbReference type="EMBL" id="MFD1718845.1"/>
    </source>
</evidence>
<evidence type="ECO:0000313" key="3">
    <source>
        <dbReference type="Proteomes" id="UP001597277"/>
    </source>
</evidence>
<accession>A0ABW4L5U7</accession>
<dbReference type="SUPFAM" id="SSF54373">
    <property type="entry name" value="FAD-linked reductases, C-terminal domain"/>
    <property type="match status" value="1"/>
</dbReference>
<dbReference type="PANTHER" id="PTHR42923">
    <property type="entry name" value="PROTOPORPHYRINOGEN OXIDASE"/>
    <property type="match status" value="1"/>
</dbReference>
<gene>
    <name evidence="2" type="ORF">ACFSE6_13435</name>
</gene>
<dbReference type="InterPro" id="IPR002937">
    <property type="entry name" value="Amino_oxidase"/>
</dbReference>
<dbReference type="InterPro" id="IPR050464">
    <property type="entry name" value="Zeta_carotene_desat/Oxidored"/>
</dbReference>
<comment type="caution">
    <text evidence="2">The sequence shown here is derived from an EMBL/GenBank/DDBJ whole genome shotgun (WGS) entry which is preliminary data.</text>
</comment>
<dbReference type="Pfam" id="PF01593">
    <property type="entry name" value="Amino_oxidase"/>
    <property type="match status" value="1"/>
</dbReference>
<proteinExistence type="predicted"/>
<reference evidence="3" key="1">
    <citation type="journal article" date="2019" name="Int. J. Syst. Evol. Microbiol.">
        <title>The Global Catalogue of Microorganisms (GCM) 10K type strain sequencing project: providing services to taxonomists for standard genome sequencing and annotation.</title>
        <authorList>
            <consortium name="The Broad Institute Genomics Platform"/>
            <consortium name="The Broad Institute Genome Sequencing Center for Infectious Disease"/>
            <person name="Wu L."/>
            <person name="Ma J."/>
        </authorList>
    </citation>
    <scope>NUCLEOTIDE SEQUENCE [LARGE SCALE GENOMIC DNA]</scope>
    <source>
        <strain evidence="3">JCM 17130</strain>
    </source>
</reference>
<dbReference type="Gene3D" id="1.10.3110.10">
    <property type="entry name" value="protoporphyrinogen ix oxidase, domain 3"/>
    <property type="match status" value="1"/>
</dbReference>
<protein>
    <submittedName>
        <fullName evidence="2">Protoporphyrinogen/coproporphyrinogen oxidase</fullName>
    </submittedName>
</protein>
<dbReference type="InterPro" id="IPR036188">
    <property type="entry name" value="FAD/NAD-bd_sf"/>
</dbReference>
<dbReference type="SUPFAM" id="SSF51905">
    <property type="entry name" value="FAD/NAD(P)-binding domain"/>
    <property type="match status" value="1"/>
</dbReference>
<name>A0ABW4L5U7_9MICO</name>
<dbReference type="Gene3D" id="3.90.660.20">
    <property type="entry name" value="Protoporphyrinogen oxidase, mitochondrial, domain 2"/>
    <property type="match status" value="1"/>
</dbReference>
<dbReference type="Proteomes" id="UP001597277">
    <property type="component" value="Unassembled WGS sequence"/>
</dbReference>
<organism evidence="2 3">
    <name type="scientific">Georgenia deserti</name>
    <dbReference type="NCBI Taxonomy" id="2093781"/>
    <lineage>
        <taxon>Bacteria</taxon>
        <taxon>Bacillati</taxon>
        <taxon>Actinomycetota</taxon>
        <taxon>Actinomycetes</taxon>
        <taxon>Micrococcales</taxon>
        <taxon>Bogoriellaceae</taxon>
        <taxon>Georgenia</taxon>
    </lineage>
</organism>
<evidence type="ECO:0000259" key="1">
    <source>
        <dbReference type="Pfam" id="PF01593"/>
    </source>
</evidence>
<keyword evidence="3" id="KW-1185">Reference proteome</keyword>
<sequence>MSPGTATADAVVVGAGMAGLTAAHAFVEAGLRPVVLEASGEVGGLVMSGTVGGHEVDLGAESFAVRRPDVRDLATSLGLAVESPSGGSWVYADGHAFPMPAEALLGIPADPAAADVAAVLSPEGAARAAWDAALDRAVGAEAATLADLVRARMGAEVLDRLVRPIAGGIHSADPADLAVDSVVPGLREGLARHSSLGAAVSALRAAAPSGPAVATTTGGLFRLPQALAQAVLAGGGRVRTRAAVQRVQAGRDWEVTVHAADGGPTLVRAPRLVLATDAPAAARLLSEVLPGTVPAQPTGSAITHVTLVVRATALDDAPRGSGLLVAPGPGATRAKALTHASVKWPWLAAATDPGEHVLRLSYGRPGDPAGSDVDTGVAVRDAGHLLGVPIDEVLDAAVVRRTGALAPTTPGHQAAVVDLQSRVRVLPGLAVTGAWVAGTGLGAVVPHAAGEAVRVVAG</sequence>